<accession>A0A8H3I3L5</accession>
<dbReference type="PANTHER" id="PTHR46082">
    <property type="entry name" value="ATP/GTP-BINDING PROTEIN-RELATED"/>
    <property type="match status" value="1"/>
</dbReference>
<name>A0A8H3I3L5_9LECA</name>
<organism evidence="1 2">
    <name type="scientific">Gomphillus americanus</name>
    <dbReference type="NCBI Taxonomy" id="1940652"/>
    <lineage>
        <taxon>Eukaryota</taxon>
        <taxon>Fungi</taxon>
        <taxon>Dikarya</taxon>
        <taxon>Ascomycota</taxon>
        <taxon>Pezizomycotina</taxon>
        <taxon>Lecanoromycetes</taxon>
        <taxon>OSLEUM clade</taxon>
        <taxon>Ostropomycetidae</taxon>
        <taxon>Ostropales</taxon>
        <taxon>Graphidaceae</taxon>
        <taxon>Gomphilloideae</taxon>
        <taxon>Gomphillus</taxon>
    </lineage>
</organism>
<comment type="caution">
    <text evidence="1">The sequence shown here is derived from an EMBL/GenBank/DDBJ whole genome shotgun (WGS) entry which is preliminary data.</text>
</comment>
<dbReference type="AlphaFoldDB" id="A0A8H3I3L5"/>
<keyword evidence="2" id="KW-1185">Reference proteome</keyword>
<dbReference type="OrthoDB" id="20872at2759"/>
<reference evidence="1" key="1">
    <citation type="submission" date="2021-03" db="EMBL/GenBank/DDBJ databases">
        <authorList>
            <person name="Tagirdzhanova G."/>
        </authorList>
    </citation>
    <scope>NUCLEOTIDE SEQUENCE</scope>
</reference>
<dbReference type="EMBL" id="CAJPDQ010000001">
    <property type="protein sequence ID" value="CAF9903293.1"/>
    <property type="molecule type" value="Genomic_DNA"/>
</dbReference>
<dbReference type="InterPro" id="IPR035994">
    <property type="entry name" value="Nucleoside_phosphorylase_sf"/>
</dbReference>
<dbReference type="PANTHER" id="PTHR46082:SF11">
    <property type="entry name" value="AAA+ ATPASE DOMAIN-CONTAINING PROTEIN-RELATED"/>
    <property type="match status" value="1"/>
</dbReference>
<proteinExistence type="predicted"/>
<dbReference type="GO" id="GO:0009116">
    <property type="term" value="P:nucleoside metabolic process"/>
    <property type="evidence" value="ECO:0007669"/>
    <property type="project" value="InterPro"/>
</dbReference>
<protein>
    <recommendedName>
        <fullName evidence="3">Nucleoside phosphorylase domain-containing protein</fullName>
    </recommendedName>
</protein>
<evidence type="ECO:0008006" key="3">
    <source>
        <dbReference type="Google" id="ProtNLM"/>
    </source>
</evidence>
<dbReference type="Proteomes" id="UP000664169">
    <property type="component" value="Unassembled WGS sequence"/>
</dbReference>
<dbReference type="Gene3D" id="3.40.50.1580">
    <property type="entry name" value="Nucleoside phosphorylase domain"/>
    <property type="match status" value="1"/>
</dbReference>
<dbReference type="GO" id="GO:0003824">
    <property type="term" value="F:catalytic activity"/>
    <property type="evidence" value="ECO:0007669"/>
    <property type="project" value="InterPro"/>
</dbReference>
<sequence>MPMLATFPNISFGILVGIGAGIPNDTKDVRLGNVVIGMPSGTLGGVFQYDLGKSRAEKWERIGLLPRPLDVLLKAISKMQSQHEMSDSMIPEILGRALQRNSKMAKTYAHPGTGLDLLFVPSYEHIGFTNDCSDCDLEKQISRPARDSANPEIHYGIIASGNALVKDANMRDRIANMEPGCICLEMEAAGLIGHFPCLVIRGISDYADSHKNDKWQRHASASASACVVELPSYVHPKDVELSRKATDMAKLELAIQSIGDRLDGANQNKADEQVVAYLKALYDSGGPYAERKNRNPERVRYL</sequence>
<evidence type="ECO:0000313" key="2">
    <source>
        <dbReference type="Proteomes" id="UP000664169"/>
    </source>
</evidence>
<gene>
    <name evidence="1" type="ORF">GOMPHAMPRED_000175</name>
</gene>
<dbReference type="SUPFAM" id="SSF53167">
    <property type="entry name" value="Purine and uridine phosphorylases"/>
    <property type="match status" value="1"/>
</dbReference>
<dbReference type="InterPro" id="IPR053137">
    <property type="entry name" value="NLR-like"/>
</dbReference>
<evidence type="ECO:0000313" key="1">
    <source>
        <dbReference type="EMBL" id="CAF9903293.1"/>
    </source>
</evidence>